<sequence length="500" mass="54718">MSNSCNRINRTSRPPRSGARKPLRLLALLGACALALSGCRYTAAPADLLGPPMEAPQAGGASSSLKQLLPAGGSLSLPTRERQPEAIRSIDLDGDGSPEAVLTYSDAYGSSRILIARQEAGEWKTWAVLRSAMGTSLEWLSFVDMNGDKRPEIIAGWLVRQPGNSLTWQQYEVQVYSASDPLFEESEEGRLLKPVAELGYEAGDTGDVDGDGRQELVLVRRPGSPNEPMLEVYRFANGRLDRAATLPLEADATLYERLAIGRIAKDRFGVIAEAGAGAHSSLTLMAGWYDDGLEQVYPPVEEPNLGFNMSPVLNTDINGDGILEWSRQVEAPGQPEGTPYSDLITYTEWTQWSGLRPQDPGFVRKDMFLPVTLEYNDFSSGVSVQIPSRWRGQFTLSRPVEEPEAIIQLDYYNAKSGAIAPLWTLYGIPIKEWGSWSAAMEGKGRKPANLRTAGGYVYAAIEEPKPKAEDGWSDTDLNRYDAMRLTGEQLASSVRLQPAD</sequence>
<dbReference type="EMBL" id="NFEZ01000003">
    <property type="protein sequence ID" value="PLT47669.1"/>
    <property type="molecule type" value="Genomic_DNA"/>
</dbReference>
<evidence type="ECO:0000313" key="4">
    <source>
        <dbReference type="Proteomes" id="UP000234789"/>
    </source>
</evidence>
<evidence type="ECO:0000256" key="2">
    <source>
        <dbReference type="SAM" id="SignalP"/>
    </source>
</evidence>
<dbReference type="Pfam" id="PF13517">
    <property type="entry name" value="FG-GAP_3"/>
    <property type="match status" value="1"/>
</dbReference>
<organism evidence="3 4">
    <name type="scientific">Paenibacillus pasadenensis</name>
    <dbReference type="NCBI Taxonomy" id="217090"/>
    <lineage>
        <taxon>Bacteria</taxon>
        <taxon>Bacillati</taxon>
        <taxon>Bacillota</taxon>
        <taxon>Bacilli</taxon>
        <taxon>Bacillales</taxon>
        <taxon>Paenibacillaceae</taxon>
        <taxon>Paenibacillus</taxon>
    </lineage>
</organism>
<proteinExistence type="predicted"/>
<reference evidence="3 4" key="1">
    <citation type="submission" date="2017-05" db="EMBL/GenBank/DDBJ databases">
        <title>Functional genome analysis of Paenibacillus pasadenensis strain R16: insights on endophytic life style and antifungal activity.</title>
        <authorList>
            <person name="Passera A."/>
            <person name="Marcolungo L."/>
            <person name="Casati P."/>
            <person name="Brasca M."/>
            <person name="Quaglino F."/>
            <person name="Delledonne M."/>
        </authorList>
    </citation>
    <scope>NUCLEOTIDE SEQUENCE [LARGE SCALE GENOMIC DNA]</scope>
    <source>
        <strain evidence="3 4">R16</strain>
    </source>
</reference>
<dbReference type="Gene3D" id="2.130.10.130">
    <property type="entry name" value="Integrin alpha, N-terminal"/>
    <property type="match status" value="1"/>
</dbReference>
<dbReference type="InterPro" id="IPR013517">
    <property type="entry name" value="FG-GAP"/>
</dbReference>
<keyword evidence="1 2" id="KW-0732">Signal</keyword>
<keyword evidence="4" id="KW-1185">Reference proteome</keyword>
<dbReference type="Proteomes" id="UP000234789">
    <property type="component" value="Unassembled WGS sequence"/>
</dbReference>
<dbReference type="AlphaFoldDB" id="A0A2N5NBE2"/>
<dbReference type="OrthoDB" id="1743319at2"/>
<dbReference type="InterPro" id="IPR028994">
    <property type="entry name" value="Integrin_alpha_N"/>
</dbReference>
<feature type="chain" id="PRO_5014846779" evidence="2">
    <location>
        <begin position="44"/>
        <end position="500"/>
    </location>
</feature>
<dbReference type="SUPFAM" id="SSF69318">
    <property type="entry name" value="Integrin alpha N-terminal domain"/>
    <property type="match status" value="1"/>
</dbReference>
<comment type="caution">
    <text evidence="3">The sequence shown here is derived from an EMBL/GenBank/DDBJ whole genome shotgun (WGS) entry which is preliminary data.</text>
</comment>
<evidence type="ECO:0000313" key="3">
    <source>
        <dbReference type="EMBL" id="PLT47669.1"/>
    </source>
</evidence>
<accession>A0A2N5NBE2</accession>
<evidence type="ECO:0000256" key="1">
    <source>
        <dbReference type="ARBA" id="ARBA00022729"/>
    </source>
</evidence>
<gene>
    <name evidence="3" type="ORF">B8V81_1893</name>
</gene>
<feature type="signal peptide" evidence="2">
    <location>
        <begin position="1"/>
        <end position="43"/>
    </location>
</feature>
<name>A0A2N5NBE2_9BACL</name>
<protein>
    <submittedName>
        <fullName evidence="3">Putative lipoprotein</fullName>
    </submittedName>
</protein>
<dbReference type="RefSeq" id="WP_028598691.1">
    <property type="nucleotide sequence ID" value="NZ_BIMM01000096.1"/>
</dbReference>
<keyword evidence="3" id="KW-0449">Lipoprotein</keyword>